<evidence type="ECO:0000256" key="1">
    <source>
        <dbReference type="SAM" id="MobiDB-lite"/>
    </source>
</evidence>
<reference evidence="2 3" key="3">
    <citation type="journal article" date="2015" name="Genome Announc.">
        <title>Draft Genome Sequence of the Archiascomycetous Yeast Saitoella complicata.</title>
        <authorList>
            <person name="Yamauchi K."/>
            <person name="Kondo S."/>
            <person name="Hamamoto M."/>
            <person name="Takahashi Y."/>
            <person name="Ogura Y."/>
            <person name="Hayashi T."/>
            <person name="Nishida H."/>
        </authorList>
    </citation>
    <scope>NUCLEOTIDE SEQUENCE [LARGE SCALE GENOMIC DNA]</scope>
    <source>
        <strain evidence="2 3">NRRL Y-17804</strain>
    </source>
</reference>
<dbReference type="EMBL" id="BACD03000007">
    <property type="protein sequence ID" value="GAO47101.1"/>
    <property type="molecule type" value="Genomic_DNA"/>
</dbReference>
<dbReference type="GO" id="GO:0005655">
    <property type="term" value="C:nucleolar ribonuclease P complex"/>
    <property type="evidence" value="ECO:0007669"/>
    <property type="project" value="TreeGrafter"/>
</dbReference>
<protein>
    <submittedName>
        <fullName evidence="2">Uncharacterized protein</fullName>
    </submittedName>
</protein>
<dbReference type="GO" id="GO:0008033">
    <property type="term" value="P:tRNA processing"/>
    <property type="evidence" value="ECO:0007669"/>
    <property type="project" value="TreeGrafter"/>
</dbReference>
<name>A0A0E9NBM7_SAICN</name>
<feature type="compositionally biased region" description="Low complexity" evidence="1">
    <location>
        <begin position="250"/>
        <end position="296"/>
    </location>
</feature>
<feature type="region of interest" description="Disordered" evidence="1">
    <location>
        <begin position="245"/>
        <end position="335"/>
    </location>
</feature>
<organism evidence="2 3">
    <name type="scientific">Saitoella complicata (strain BCRC 22490 / CBS 7301 / JCM 7358 / NBRC 10748 / NRRL Y-17804)</name>
    <dbReference type="NCBI Taxonomy" id="698492"/>
    <lineage>
        <taxon>Eukaryota</taxon>
        <taxon>Fungi</taxon>
        <taxon>Dikarya</taxon>
        <taxon>Ascomycota</taxon>
        <taxon>Taphrinomycotina</taxon>
        <taxon>Taphrinomycotina incertae sedis</taxon>
        <taxon>Saitoella</taxon>
    </lineage>
</organism>
<dbReference type="InterPro" id="IPR007175">
    <property type="entry name" value="Rpr2/Snm1/Rpp21"/>
</dbReference>
<dbReference type="PANTHER" id="PTHR14742:SF3">
    <property type="entry name" value="RIBONUCLEASE MRP PROTEIN SUBUNIT SNM1"/>
    <property type="match status" value="1"/>
</dbReference>
<feature type="compositionally biased region" description="Polar residues" evidence="1">
    <location>
        <begin position="93"/>
        <end position="106"/>
    </location>
</feature>
<feature type="compositionally biased region" description="Basic residues" evidence="1">
    <location>
        <begin position="193"/>
        <end position="202"/>
    </location>
</feature>
<evidence type="ECO:0000313" key="2">
    <source>
        <dbReference type="EMBL" id="GAO47101.1"/>
    </source>
</evidence>
<reference evidence="2 3" key="1">
    <citation type="journal article" date="2011" name="J. Gen. Appl. Microbiol.">
        <title>Draft genome sequencing of the enigmatic yeast Saitoella complicata.</title>
        <authorList>
            <person name="Nishida H."/>
            <person name="Hamamoto M."/>
            <person name="Sugiyama J."/>
        </authorList>
    </citation>
    <scope>NUCLEOTIDE SEQUENCE [LARGE SCALE GENOMIC DNA]</scope>
    <source>
        <strain evidence="2 3">NRRL Y-17804</strain>
    </source>
</reference>
<accession>A0A0E9NBM7</accession>
<dbReference type="Pfam" id="PF04032">
    <property type="entry name" value="Rpr2"/>
    <property type="match status" value="1"/>
</dbReference>
<feature type="region of interest" description="Disordered" evidence="1">
    <location>
        <begin position="84"/>
        <end position="106"/>
    </location>
</feature>
<dbReference type="AlphaFoldDB" id="A0A0E9NBM7"/>
<proteinExistence type="predicted"/>
<dbReference type="STRING" id="698492.A0A0E9NBM7"/>
<keyword evidence="3" id="KW-1185">Reference proteome</keyword>
<dbReference type="Proteomes" id="UP000033140">
    <property type="component" value="Unassembled WGS sequence"/>
</dbReference>
<sequence length="335" mass="37196">MTGYGRYASANMPRWIWMRTGRLLFAVRVRSRASECGVKRKTWPAQLQIDDGWIWEGIPPIAVLIDQHRLSKVSLVRVPAFPPSRSRLEKNRQPTTNNRPRSISMASADTSSRLTHLFAASHSLALSSPSVAAHLMSQFLSHAEEKNVLLHDRVRRKVCGGCGSLFLPGWNVSVQTRDEKKRKRDAVGEERKKMSKKRRKEVKKKEIEERRNKDEPIKSKLVYNCQTCTRQTTFEMEYPAPTFASPLSIPAPESKPTSAPSKAAAKSSPSPAPASLPHSARSSPAPTSNTPSPAGTPKKRKKSAKMGLQAMLAKSKQDQKKDGGGPGIMDFMSLM</sequence>
<reference evidence="2 3" key="2">
    <citation type="journal article" date="2014" name="J. Gen. Appl. Microbiol.">
        <title>The early diverging ascomycetous budding yeast Saitoella complicata has three histone deacetylases belonging to the Clr6, Hos2, and Rpd3 lineages.</title>
        <authorList>
            <person name="Nishida H."/>
            <person name="Matsumoto T."/>
            <person name="Kondo S."/>
            <person name="Hamamoto M."/>
            <person name="Yoshikawa H."/>
        </authorList>
    </citation>
    <scope>NUCLEOTIDE SEQUENCE [LARGE SCALE GENOMIC DNA]</scope>
    <source>
        <strain evidence="2 3">NRRL Y-17804</strain>
    </source>
</reference>
<feature type="region of interest" description="Disordered" evidence="1">
    <location>
        <begin position="177"/>
        <end position="210"/>
    </location>
</feature>
<evidence type="ECO:0000313" key="3">
    <source>
        <dbReference type="Proteomes" id="UP000033140"/>
    </source>
</evidence>
<comment type="caution">
    <text evidence="2">The sequence shown here is derived from an EMBL/GenBank/DDBJ whole genome shotgun (WGS) entry which is preliminary data.</text>
</comment>
<gene>
    <name evidence="2" type="ORF">G7K_1313-t1</name>
</gene>
<dbReference type="PANTHER" id="PTHR14742">
    <property type="entry name" value="RIBONUCLEASE P SUBUNIT P21"/>
    <property type="match status" value="1"/>
</dbReference>
<dbReference type="OMA" id="TSAYLMH"/>